<evidence type="ECO:0000259" key="14">
    <source>
        <dbReference type="Pfam" id="PF07715"/>
    </source>
</evidence>
<dbReference type="GO" id="GO:0015344">
    <property type="term" value="F:siderophore uptake transmembrane transporter activity"/>
    <property type="evidence" value="ECO:0007669"/>
    <property type="project" value="TreeGrafter"/>
</dbReference>
<dbReference type="Pfam" id="PF07715">
    <property type="entry name" value="Plug"/>
    <property type="match status" value="1"/>
</dbReference>
<dbReference type="Gene3D" id="2.170.130.10">
    <property type="entry name" value="TonB-dependent receptor, plug domain"/>
    <property type="match status" value="1"/>
</dbReference>
<keyword evidence="8 11" id="KW-0472">Membrane</keyword>
<dbReference type="PANTHER" id="PTHR30069:SF29">
    <property type="entry name" value="HEMOGLOBIN AND HEMOGLOBIN-HAPTOGLOBIN-BINDING PROTEIN 1-RELATED"/>
    <property type="match status" value="1"/>
</dbReference>
<comment type="similarity">
    <text evidence="2">Belongs to the TonB-dependent receptor family. Hemoglobin/haptoglobin binding protein subfamily.</text>
</comment>
<accession>A0A177MBT2</accession>
<dbReference type="EMBL" id="LUUG01000082">
    <property type="protein sequence ID" value="OAI02805.1"/>
    <property type="molecule type" value="Genomic_DNA"/>
</dbReference>
<evidence type="ECO:0008006" key="17">
    <source>
        <dbReference type="Google" id="ProtNLM"/>
    </source>
</evidence>
<comment type="subcellular location">
    <subcellularLocation>
        <location evidence="1 11">Cell outer membrane</location>
        <topology evidence="1 11">Multi-pass membrane protein</topology>
    </subcellularLocation>
</comment>
<evidence type="ECO:0000313" key="15">
    <source>
        <dbReference type="EMBL" id="OAI02805.1"/>
    </source>
</evidence>
<keyword evidence="9" id="KW-0675">Receptor</keyword>
<keyword evidence="7 12" id="KW-0798">TonB box</keyword>
<dbReference type="PANTHER" id="PTHR30069">
    <property type="entry name" value="TONB-DEPENDENT OUTER MEMBRANE RECEPTOR"/>
    <property type="match status" value="1"/>
</dbReference>
<evidence type="ECO:0000256" key="4">
    <source>
        <dbReference type="ARBA" id="ARBA00022452"/>
    </source>
</evidence>
<evidence type="ECO:0000256" key="2">
    <source>
        <dbReference type="ARBA" id="ARBA00008143"/>
    </source>
</evidence>
<comment type="caution">
    <text evidence="15">The sequence shown here is derived from an EMBL/GenBank/DDBJ whole genome shotgun (WGS) entry which is preliminary data.</text>
</comment>
<dbReference type="OrthoDB" id="9758929at2"/>
<evidence type="ECO:0000256" key="1">
    <source>
        <dbReference type="ARBA" id="ARBA00004571"/>
    </source>
</evidence>
<dbReference type="InterPro" id="IPR012910">
    <property type="entry name" value="Plug_dom"/>
</dbReference>
<evidence type="ECO:0000256" key="5">
    <source>
        <dbReference type="ARBA" id="ARBA00022692"/>
    </source>
</evidence>
<evidence type="ECO:0000256" key="8">
    <source>
        <dbReference type="ARBA" id="ARBA00023136"/>
    </source>
</evidence>
<dbReference type="GO" id="GO:0044718">
    <property type="term" value="P:siderophore transmembrane transport"/>
    <property type="evidence" value="ECO:0007669"/>
    <property type="project" value="TreeGrafter"/>
</dbReference>
<dbReference type="Gene3D" id="2.40.170.20">
    <property type="entry name" value="TonB-dependent receptor, beta-barrel domain"/>
    <property type="match status" value="1"/>
</dbReference>
<proteinExistence type="inferred from homology"/>
<keyword evidence="4 11" id="KW-1134">Transmembrane beta strand</keyword>
<evidence type="ECO:0000259" key="13">
    <source>
        <dbReference type="Pfam" id="PF00593"/>
    </source>
</evidence>
<dbReference type="PROSITE" id="PS52016">
    <property type="entry name" value="TONB_DEPENDENT_REC_3"/>
    <property type="match status" value="1"/>
</dbReference>
<protein>
    <recommendedName>
        <fullName evidence="17">TonB-dependent receptor</fullName>
    </recommendedName>
</protein>
<dbReference type="CDD" id="cd01347">
    <property type="entry name" value="ligand_gated_channel"/>
    <property type="match status" value="1"/>
</dbReference>
<reference evidence="15 16" key="1">
    <citation type="submission" date="2016-03" db="EMBL/GenBank/DDBJ databases">
        <authorList>
            <person name="Ploux O."/>
        </authorList>
    </citation>
    <scope>NUCLEOTIDE SEQUENCE [LARGE SCALE GENOMIC DNA]</scope>
    <source>
        <strain evidence="15 16">R-45363</strain>
    </source>
</reference>
<keyword evidence="3 11" id="KW-0813">Transport</keyword>
<dbReference type="InterPro" id="IPR036942">
    <property type="entry name" value="Beta-barrel_TonB_sf"/>
</dbReference>
<dbReference type="GO" id="GO:0009279">
    <property type="term" value="C:cell outer membrane"/>
    <property type="evidence" value="ECO:0007669"/>
    <property type="project" value="UniProtKB-SubCell"/>
</dbReference>
<evidence type="ECO:0000256" key="12">
    <source>
        <dbReference type="RuleBase" id="RU003357"/>
    </source>
</evidence>
<organism evidence="15 16">
    <name type="scientific">Methylomonas methanica</name>
    <dbReference type="NCBI Taxonomy" id="421"/>
    <lineage>
        <taxon>Bacteria</taxon>
        <taxon>Pseudomonadati</taxon>
        <taxon>Pseudomonadota</taxon>
        <taxon>Gammaproteobacteria</taxon>
        <taxon>Methylococcales</taxon>
        <taxon>Methylococcaceae</taxon>
        <taxon>Methylomonas</taxon>
    </lineage>
</organism>
<name>A0A177MBT2_METMH</name>
<dbReference type="Pfam" id="PF00593">
    <property type="entry name" value="TonB_dep_Rec_b-barrel"/>
    <property type="match status" value="1"/>
</dbReference>
<dbReference type="SUPFAM" id="SSF56935">
    <property type="entry name" value="Porins"/>
    <property type="match status" value="1"/>
</dbReference>
<evidence type="ECO:0000256" key="11">
    <source>
        <dbReference type="PROSITE-ProRule" id="PRU01360"/>
    </source>
</evidence>
<dbReference type="Proteomes" id="UP000078090">
    <property type="component" value="Unassembled WGS sequence"/>
</dbReference>
<dbReference type="InterPro" id="IPR000531">
    <property type="entry name" value="Beta-barrel_TonB"/>
</dbReference>
<evidence type="ECO:0000256" key="9">
    <source>
        <dbReference type="ARBA" id="ARBA00023170"/>
    </source>
</evidence>
<keyword evidence="5 11" id="KW-0812">Transmembrane</keyword>
<keyword evidence="6" id="KW-0732">Signal</keyword>
<evidence type="ECO:0000256" key="10">
    <source>
        <dbReference type="ARBA" id="ARBA00023237"/>
    </source>
</evidence>
<gene>
    <name evidence="15" type="ORF">A1332_02610</name>
</gene>
<dbReference type="AlphaFoldDB" id="A0A177MBT2"/>
<evidence type="ECO:0000256" key="6">
    <source>
        <dbReference type="ARBA" id="ARBA00022729"/>
    </source>
</evidence>
<feature type="domain" description="TonB-dependent receptor plug" evidence="14">
    <location>
        <begin position="65"/>
        <end position="173"/>
    </location>
</feature>
<evidence type="ECO:0000256" key="3">
    <source>
        <dbReference type="ARBA" id="ARBA00022448"/>
    </source>
</evidence>
<dbReference type="InterPro" id="IPR039426">
    <property type="entry name" value="TonB-dep_rcpt-like"/>
</dbReference>
<dbReference type="InterPro" id="IPR037066">
    <property type="entry name" value="Plug_dom_sf"/>
</dbReference>
<sequence>MKLLPSRAVLSLGILLLIWTGTVLPDEMHEDAIDMDMADLLNAHVISNAKKTRVTSASKKAETVANVPTAVYVISNDDIKRSGATSVPEVLRLAPGVDVARANASKWGVSIRGFNGVFANKLLVLVDGRSVYNPGFSGVYWDAQDVMLEDVDRIEVIRGPAATLWGANAVNGVINIISKDASKTQGGLLVAGGGSQENGFGALRYGQQLNQDTYARAYVKGFYRDNFKPAYNDNSTRDGWDKQQGGFRLDTRFSRQDELTLQGDLYRSGVEQTLTTPTLSAPFRESIQNSPNNLSGWNLNSRYTHTFSTTAEYSLQFYYDHSERDEYLISKQQLDTFNVDFQNSFRLHPDHTTIWGLGYRANLDDFASSQVIQVEPNRRNTQLVTTFLQDETTLIDDALWLTIGSKFEHNDYSGFEGQPTAKLMWAPSFQQRFWASFSRAVRTPSRIEHNIHALQDVTLSPPIPLLGGQSLPVAIINNGNPNYKAEVELSYELGYRYTLSNHLSLDITAFYNDYANMRSVSLGNPYLSNSGGLHLVQPVDFINLGKASTYGFETATTWQMTDWWRWDMNYSFLSTSVNSAIQSATAMSPEHKLSLRAVVDPFDHVTIDFWLRYASSSSTLGLDRASRSLSLQRIDSLVTFDTRLAWKPFPSLEISLVGQNLLDDRRLEFTDESGFVVPSAISRGVYGKFSLEF</sequence>
<evidence type="ECO:0000256" key="7">
    <source>
        <dbReference type="ARBA" id="ARBA00023077"/>
    </source>
</evidence>
<keyword evidence="10 11" id="KW-0998">Cell outer membrane</keyword>
<feature type="domain" description="TonB-dependent receptor-like beta-barrel" evidence="13">
    <location>
        <begin position="231"/>
        <end position="661"/>
    </location>
</feature>
<evidence type="ECO:0000313" key="16">
    <source>
        <dbReference type="Proteomes" id="UP000078090"/>
    </source>
</evidence>